<feature type="domain" description="Glycine zipper 2TM" evidence="4">
    <location>
        <begin position="62"/>
        <end position="99"/>
    </location>
</feature>
<protein>
    <submittedName>
        <fullName evidence="5">Glycine zipper 2TM domain-containing protein</fullName>
    </submittedName>
</protein>
<evidence type="ECO:0000256" key="3">
    <source>
        <dbReference type="SAM" id="SignalP"/>
    </source>
</evidence>
<keyword evidence="3" id="KW-0732">Signal</keyword>
<evidence type="ECO:0000259" key="4">
    <source>
        <dbReference type="Pfam" id="PF05433"/>
    </source>
</evidence>
<evidence type="ECO:0000256" key="2">
    <source>
        <dbReference type="ARBA" id="ARBA00023136"/>
    </source>
</evidence>
<dbReference type="EMBL" id="CP034759">
    <property type="protein sequence ID" value="QBG36721.1"/>
    <property type="molecule type" value="Genomic_DNA"/>
</dbReference>
<keyword evidence="6" id="KW-1185">Reference proteome</keyword>
<dbReference type="PANTHER" id="PTHR35603">
    <property type="match status" value="1"/>
</dbReference>
<proteinExistence type="predicted"/>
<evidence type="ECO:0000256" key="1">
    <source>
        <dbReference type="ARBA" id="ARBA00004370"/>
    </source>
</evidence>
<name>A0A4P6P584_9GAMM</name>
<dbReference type="InterPro" id="IPR008816">
    <property type="entry name" value="Gly_zipper_2TM_dom"/>
</dbReference>
<gene>
    <name evidence="5" type="ORF">EMK97_13835</name>
</gene>
<dbReference type="RefSeq" id="WP_130603140.1">
    <property type="nucleotide sequence ID" value="NZ_CP034759.1"/>
</dbReference>
<dbReference type="GO" id="GO:0019867">
    <property type="term" value="C:outer membrane"/>
    <property type="evidence" value="ECO:0007669"/>
    <property type="project" value="InterPro"/>
</dbReference>
<reference evidence="5 6" key="1">
    <citation type="submission" date="2018-12" db="EMBL/GenBank/DDBJ databases">
        <title>Complete genome of Litorilituus sediminis.</title>
        <authorList>
            <person name="Liu A."/>
            <person name="Rong J."/>
        </authorList>
    </citation>
    <scope>NUCLEOTIDE SEQUENCE [LARGE SCALE GENOMIC DNA]</scope>
    <source>
        <strain evidence="5 6">JCM 17549</strain>
    </source>
</reference>
<dbReference type="Pfam" id="PF05433">
    <property type="entry name" value="Rick_17kDa_Anti"/>
    <property type="match status" value="1"/>
</dbReference>
<keyword evidence="2" id="KW-0472">Membrane</keyword>
<feature type="signal peptide" evidence="3">
    <location>
        <begin position="1"/>
        <end position="23"/>
    </location>
</feature>
<dbReference type="PANTHER" id="PTHR35603:SF2">
    <property type="entry name" value="OUTER MEMBRANE LIPOPROTEIN"/>
    <property type="match status" value="1"/>
</dbReference>
<accession>A0A4P6P584</accession>
<sequence>MRIILNSILFLALTGLISSPALAQYERNKAVPVEKVLFGKIDSVRNISQEELVNDRKNGWKTFGGALIGGVIGNQFGGGSGQDIATVLGAIIGGSIAHNSQNSQRKIIQRIVELMITTSDGKQYMVIQDFDHNMVFQADDKVRVIYLNNGYVRVDKQF</sequence>
<evidence type="ECO:0000313" key="5">
    <source>
        <dbReference type="EMBL" id="QBG36721.1"/>
    </source>
</evidence>
<dbReference type="InterPro" id="IPR051407">
    <property type="entry name" value="Bact_OM_lipoprot/Surf_antigen"/>
</dbReference>
<comment type="subcellular location">
    <subcellularLocation>
        <location evidence="1">Membrane</location>
    </subcellularLocation>
</comment>
<evidence type="ECO:0000313" key="6">
    <source>
        <dbReference type="Proteomes" id="UP000290244"/>
    </source>
</evidence>
<organism evidence="5 6">
    <name type="scientific">Litorilituus sediminis</name>
    <dbReference type="NCBI Taxonomy" id="718192"/>
    <lineage>
        <taxon>Bacteria</taxon>
        <taxon>Pseudomonadati</taxon>
        <taxon>Pseudomonadota</taxon>
        <taxon>Gammaproteobacteria</taxon>
        <taxon>Alteromonadales</taxon>
        <taxon>Colwelliaceae</taxon>
        <taxon>Litorilituus</taxon>
    </lineage>
</organism>
<dbReference type="AlphaFoldDB" id="A0A4P6P584"/>
<dbReference type="Proteomes" id="UP000290244">
    <property type="component" value="Chromosome"/>
</dbReference>
<dbReference type="OrthoDB" id="6291231at2"/>
<feature type="chain" id="PRO_5020594826" evidence="3">
    <location>
        <begin position="24"/>
        <end position="158"/>
    </location>
</feature>
<dbReference type="KEGG" id="lsd:EMK97_13835"/>